<organism evidence="2 3">
    <name type="scientific">Aphanomyces astaci</name>
    <name type="common">Crayfish plague agent</name>
    <dbReference type="NCBI Taxonomy" id="112090"/>
    <lineage>
        <taxon>Eukaryota</taxon>
        <taxon>Sar</taxon>
        <taxon>Stramenopiles</taxon>
        <taxon>Oomycota</taxon>
        <taxon>Saprolegniomycetes</taxon>
        <taxon>Saprolegniales</taxon>
        <taxon>Verrucalvaceae</taxon>
        <taxon>Aphanomyces</taxon>
    </lineage>
</organism>
<sequence>MRAMITGDPSVQEFSDVLLQVGNGQISRDDEGFIEIPQSLTNKVDTRAQLLESVYPGLEEKSRLGREYHEWLCERAILAPKNDIVNEINTTILGQLPGNTVQFKSFDKTIEESEAVNFPVEFLNSQNPSGLPQHDLKLKVGAPIILLRNLDAPRLCNGTRLCITALKRNLIEAVILTGCAKNTTVLIPRIPVLGKDLPFPFKRVQFPVRLAFSMTINKSQGQSLKVMGSDLETPCFSHGQ</sequence>
<dbReference type="EMBL" id="VJMI01001500">
    <property type="protein sequence ID" value="KAF0775486.1"/>
    <property type="molecule type" value="Genomic_DNA"/>
</dbReference>
<dbReference type="SUPFAM" id="SSF52540">
    <property type="entry name" value="P-loop containing nucleoside triphosphate hydrolases"/>
    <property type="match status" value="1"/>
</dbReference>
<protein>
    <recommendedName>
        <fullName evidence="1">DNA helicase Pif1-like 2B domain-containing protein</fullName>
    </recommendedName>
</protein>
<dbReference type="InterPro" id="IPR049163">
    <property type="entry name" value="Pif1-like_2B_dom"/>
</dbReference>
<name>A0A6A5ATD8_APHAT</name>
<accession>A0A6A5ATD8</accession>
<dbReference type="Pfam" id="PF21530">
    <property type="entry name" value="Pif1_2B_dom"/>
    <property type="match status" value="1"/>
</dbReference>
<comment type="caution">
    <text evidence="2">The sequence shown here is derived from an EMBL/GenBank/DDBJ whole genome shotgun (WGS) entry which is preliminary data.</text>
</comment>
<dbReference type="PANTHER" id="PTHR10492">
    <property type="match status" value="1"/>
</dbReference>
<dbReference type="InterPro" id="IPR027417">
    <property type="entry name" value="P-loop_NTPase"/>
</dbReference>
<evidence type="ECO:0000259" key="1">
    <source>
        <dbReference type="Pfam" id="PF21530"/>
    </source>
</evidence>
<reference evidence="2 3" key="1">
    <citation type="submission" date="2019-06" db="EMBL/GenBank/DDBJ databases">
        <title>Genomics analysis of Aphanomyces spp. identifies a new class of oomycete effector associated with host adaptation.</title>
        <authorList>
            <person name="Gaulin E."/>
        </authorList>
    </citation>
    <scope>NUCLEOTIDE SEQUENCE [LARGE SCALE GENOMIC DNA]</scope>
    <source>
        <strain evidence="2 3">E</strain>
    </source>
</reference>
<evidence type="ECO:0000313" key="2">
    <source>
        <dbReference type="EMBL" id="KAF0775486.1"/>
    </source>
</evidence>
<proteinExistence type="predicted"/>
<dbReference type="Proteomes" id="UP000469452">
    <property type="component" value="Unassembled WGS sequence"/>
</dbReference>
<dbReference type="PANTHER" id="PTHR10492:SF57">
    <property type="entry name" value="ATP-DEPENDENT DNA HELICASE"/>
    <property type="match status" value="1"/>
</dbReference>
<dbReference type="AlphaFoldDB" id="A0A6A5ATD8"/>
<evidence type="ECO:0000313" key="3">
    <source>
        <dbReference type="Proteomes" id="UP000469452"/>
    </source>
</evidence>
<dbReference type="VEuPathDB" id="FungiDB:H257_09895"/>
<gene>
    <name evidence="2" type="ORF">AaE_000814</name>
</gene>
<feature type="non-terminal residue" evidence="2">
    <location>
        <position position="240"/>
    </location>
</feature>
<feature type="domain" description="DNA helicase Pif1-like 2B" evidence="1">
    <location>
        <begin position="121"/>
        <end position="166"/>
    </location>
</feature>